<accession>A0ABM3ZPU8</accession>
<name>A0ABM3ZPU8_PANGU</name>
<dbReference type="GeneID" id="132712558"/>
<evidence type="ECO:0000256" key="1">
    <source>
        <dbReference type="SAM" id="MobiDB-lite"/>
    </source>
</evidence>
<gene>
    <name evidence="3" type="primary">LOC132712558</name>
</gene>
<keyword evidence="2" id="KW-1185">Reference proteome</keyword>
<reference evidence="3" key="1">
    <citation type="submission" date="2025-08" db="UniProtKB">
        <authorList>
            <consortium name="RefSeq"/>
        </authorList>
    </citation>
    <scope>IDENTIFICATION</scope>
    <source>
        <tissue evidence="3">Blood</tissue>
    </source>
</reference>
<sequence>MAASLFLKASIVGAPTTSGGEPFHWLIVLMVKKFLLSSRLDFYFISFHPLRLVLPSALPEGSVLPGAAALHPSPFAIPRTSSIAKGKRPSVSFAEGTHFGPQSPRAPPEALNPAWKPTASESSVQGAPPLQVNRPTGASCHSLGRSCYENVAPAAWEDSGWAPAGHHPSSHRSWAGGSQHLVQRAEPSEADPVETCVHEPSITTIYVTVGQARRGSEDPPPAAQRHQESGQEEAAWPTSLQKLPWKALDAAKGTSRKMAPEEPSMAEDQGLLAPDEPMEGGGSSGSLEA</sequence>
<protein>
    <submittedName>
        <fullName evidence="3">Scavenger receptor class F member 1-like</fullName>
    </submittedName>
</protein>
<feature type="region of interest" description="Disordered" evidence="1">
    <location>
        <begin position="162"/>
        <end position="193"/>
    </location>
</feature>
<dbReference type="RefSeq" id="XP_060550401.1">
    <property type="nucleotide sequence ID" value="XM_060694418.1"/>
</dbReference>
<feature type="region of interest" description="Disordered" evidence="1">
    <location>
        <begin position="211"/>
        <end position="289"/>
    </location>
</feature>
<evidence type="ECO:0000313" key="2">
    <source>
        <dbReference type="Proteomes" id="UP001652622"/>
    </source>
</evidence>
<dbReference type="Proteomes" id="UP001652622">
    <property type="component" value="Unplaced"/>
</dbReference>
<feature type="region of interest" description="Disordered" evidence="1">
    <location>
        <begin position="91"/>
        <end position="136"/>
    </location>
</feature>
<evidence type="ECO:0000313" key="3">
    <source>
        <dbReference type="RefSeq" id="XP_060550401.1"/>
    </source>
</evidence>
<feature type="compositionally biased region" description="Gly residues" evidence="1">
    <location>
        <begin position="279"/>
        <end position="289"/>
    </location>
</feature>
<proteinExistence type="predicted"/>
<organism evidence="2 3">
    <name type="scientific">Pantherophis guttatus</name>
    <name type="common">Corn snake</name>
    <name type="synonym">Elaphe guttata</name>
    <dbReference type="NCBI Taxonomy" id="94885"/>
    <lineage>
        <taxon>Eukaryota</taxon>
        <taxon>Metazoa</taxon>
        <taxon>Chordata</taxon>
        <taxon>Craniata</taxon>
        <taxon>Vertebrata</taxon>
        <taxon>Euteleostomi</taxon>
        <taxon>Lepidosauria</taxon>
        <taxon>Squamata</taxon>
        <taxon>Bifurcata</taxon>
        <taxon>Unidentata</taxon>
        <taxon>Episquamata</taxon>
        <taxon>Toxicofera</taxon>
        <taxon>Serpentes</taxon>
        <taxon>Colubroidea</taxon>
        <taxon>Colubridae</taxon>
        <taxon>Colubrinae</taxon>
        <taxon>Pantherophis</taxon>
    </lineage>
</organism>